<evidence type="ECO:0000313" key="3">
    <source>
        <dbReference type="Proteomes" id="UP000663866"/>
    </source>
</evidence>
<reference evidence="2" key="1">
    <citation type="submission" date="2021-02" db="EMBL/GenBank/DDBJ databases">
        <authorList>
            <person name="Nowell W R."/>
        </authorList>
    </citation>
    <scope>NUCLEOTIDE SEQUENCE</scope>
</reference>
<feature type="non-terminal residue" evidence="2">
    <location>
        <position position="80"/>
    </location>
</feature>
<feature type="non-terminal residue" evidence="2">
    <location>
        <position position="1"/>
    </location>
</feature>
<organism evidence="2 3">
    <name type="scientific">Rotaria magnacalcarata</name>
    <dbReference type="NCBI Taxonomy" id="392030"/>
    <lineage>
        <taxon>Eukaryota</taxon>
        <taxon>Metazoa</taxon>
        <taxon>Spiralia</taxon>
        <taxon>Gnathifera</taxon>
        <taxon>Rotifera</taxon>
        <taxon>Eurotatoria</taxon>
        <taxon>Bdelloidea</taxon>
        <taxon>Philodinida</taxon>
        <taxon>Philodinidae</taxon>
        <taxon>Rotaria</taxon>
    </lineage>
</organism>
<protein>
    <submittedName>
        <fullName evidence="2">Uncharacterized protein</fullName>
    </submittedName>
</protein>
<evidence type="ECO:0000313" key="2">
    <source>
        <dbReference type="EMBL" id="CAF4775024.1"/>
    </source>
</evidence>
<dbReference type="EMBL" id="CAJOBI010081167">
    <property type="protein sequence ID" value="CAF4499210.1"/>
    <property type="molecule type" value="Genomic_DNA"/>
</dbReference>
<dbReference type="EMBL" id="CAJOBG010120194">
    <property type="protein sequence ID" value="CAF4775024.1"/>
    <property type="molecule type" value="Genomic_DNA"/>
</dbReference>
<accession>A0A821MRY4</accession>
<sequence>GSRREELQKFTMLGATPAALYLQQLKLMSTANKEAGNRNVVGSSRSVIRKISSEGNVKLRRDDDLEKSLRQLKSEQTEKL</sequence>
<dbReference type="Proteomes" id="UP000663866">
    <property type="component" value="Unassembled WGS sequence"/>
</dbReference>
<dbReference type="Proteomes" id="UP000676336">
    <property type="component" value="Unassembled WGS sequence"/>
</dbReference>
<name>A0A821MRY4_9BILA</name>
<evidence type="ECO:0000313" key="1">
    <source>
        <dbReference type="EMBL" id="CAF4499210.1"/>
    </source>
</evidence>
<gene>
    <name evidence="2" type="ORF">OVN521_LOCUS50968</name>
    <name evidence="1" type="ORF">SMN809_LOCUS34836</name>
</gene>
<proteinExistence type="predicted"/>
<comment type="caution">
    <text evidence="2">The sequence shown here is derived from an EMBL/GenBank/DDBJ whole genome shotgun (WGS) entry which is preliminary data.</text>
</comment>
<dbReference type="AlphaFoldDB" id="A0A821MRY4"/>
<keyword evidence="3" id="KW-1185">Reference proteome</keyword>